<dbReference type="PROSITE" id="PS51898">
    <property type="entry name" value="TYR_RECOMBINASE"/>
    <property type="match status" value="1"/>
</dbReference>
<dbReference type="InterPro" id="IPR011010">
    <property type="entry name" value="DNA_brk_join_enz"/>
</dbReference>
<evidence type="ECO:0000256" key="4">
    <source>
        <dbReference type="SAM" id="MobiDB-lite"/>
    </source>
</evidence>
<comment type="similarity">
    <text evidence="1">Belongs to the 'phage' integrase family.</text>
</comment>
<dbReference type="SUPFAM" id="SSF56349">
    <property type="entry name" value="DNA breaking-rejoining enzymes"/>
    <property type="match status" value="1"/>
</dbReference>
<evidence type="ECO:0000256" key="1">
    <source>
        <dbReference type="ARBA" id="ARBA00008857"/>
    </source>
</evidence>
<evidence type="ECO:0000256" key="2">
    <source>
        <dbReference type="ARBA" id="ARBA00023125"/>
    </source>
</evidence>
<dbReference type="Gene3D" id="1.10.443.10">
    <property type="entry name" value="Intergrase catalytic core"/>
    <property type="match status" value="1"/>
</dbReference>
<protein>
    <submittedName>
        <fullName evidence="6">Tyrosine recombinase XerD</fullName>
    </submittedName>
</protein>
<reference evidence="6 7" key="1">
    <citation type="submission" date="2019-11" db="EMBL/GenBank/DDBJ databases">
        <title>Genome sequence of Moorella glycerini DSM11254.</title>
        <authorList>
            <person name="Poehlein A."/>
            <person name="Boeer T."/>
            <person name="Daniel R."/>
        </authorList>
    </citation>
    <scope>NUCLEOTIDE SEQUENCE [LARGE SCALE GENOMIC DNA]</scope>
    <source>
        <strain evidence="6 7">DSM 11254</strain>
    </source>
</reference>
<organism evidence="6 7">
    <name type="scientific">Neomoorella glycerini</name>
    <dbReference type="NCBI Taxonomy" id="55779"/>
    <lineage>
        <taxon>Bacteria</taxon>
        <taxon>Bacillati</taxon>
        <taxon>Bacillota</taxon>
        <taxon>Clostridia</taxon>
        <taxon>Neomoorellales</taxon>
        <taxon>Neomoorellaceae</taxon>
        <taxon>Neomoorella</taxon>
    </lineage>
</organism>
<dbReference type="InterPro" id="IPR050090">
    <property type="entry name" value="Tyrosine_recombinase_XerCD"/>
</dbReference>
<sequence>MEGMSNPLEEIKMSAPGPAKRDTLTQEKFKKIIASTSDCGFPQLAQVIVTTLYGTGIRVSELINLPYIENPNNLEALLIPSIKTKKEYLLPLLPWVVNSITEYIKGERSRIPADPDAASFLFLTPKGKKLSKSWINKLLKSLCIEAGIQKNITAHCMRHSFATNLWKNGANLVEIKELLNHASINTTMNYVHLLPRSNQRKMIDEGPLAEIVASFWRNKSL</sequence>
<dbReference type="GO" id="GO:0003677">
    <property type="term" value="F:DNA binding"/>
    <property type="evidence" value="ECO:0007669"/>
    <property type="project" value="UniProtKB-KW"/>
</dbReference>
<evidence type="ECO:0000313" key="7">
    <source>
        <dbReference type="Proteomes" id="UP000425916"/>
    </source>
</evidence>
<feature type="region of interest" description="Disordered" evidence="4">
    <location>
        <begin position="1"/>
        <end position="20"/>
    </location>
</feature>
<evidence type="ECO:0000256" key="3">
    <source>
        <dbReference type="ARBA" id="ARBA00023172"/>
    </source>
</evidence>
<dbReference type="InterPro" id="IPR013762">
    <property type="entry name" value="Integrase-like_cat_sf"/>
</dbReference>
<dbReference type="EMBL" id="CP046244">
    <property type="protein sequence ID" value="QGP92596.1"/>
    <property type="molecule type" value="Genomic_DNA"/>
</dbReference>
<dbReference type="GO" id="GO:0006310">
    <property type="term" value="P:DNA recombination"/>
    <property type="evidence" value="ECO:0007669"/>
    <property type="project" value="UniProtKB-KW"/>
</dbReference>
<dbReference type="PANTHER" id="PTHR30349">
    <property type="entry name" value="PHAGE INTEGRASE-RELATED"/>
    <property type="match status" value="1"/>
</dbReference>
<proteinExistence type="inferred from homology"/>
<keyword evidence="2" id="KW-0238">DNA-binding</keyword>
<dbReference type="PANTHER" id="PTHR30349:SF41">
    <property type="entry name" value="INTEGRASE_RECOMBINASE PROTEIN MJ0367-RELATED"/>
    <property type="match status" value="1"/>
</dbReference>
<keyword evidence="7" id="KW-1185">Reference proteome</keyword>
<dbReference type="GO" id="GO:0015074">
    <property type="term" value="P:DNA integration"/>
    <property type="evidence" value="ECO:0007669"/>
    <property type="project" value="InterPro"/>
</dbReference>
<evidence type="ECO:0000313" key="6">
    <source>
        <dbReference type="EMBL" id="QGP92596.1"/>
    </source>
</evidence>
<dbReference type="OrthoDB" id="184666at2"/>
<accession>A0A6I5ZS82</accession>
<feature type="domain" description="Tyr recombinase" evidence="5">
    <location>
        <begin position="19"/>
        <end position="204"/>
    </location>
</feature>
<dbReference type="Pfam" id="PF00589">
    <property type="entry name" value="Phage_integrase"/>
    <property type="match status" value="1"/>
</dbReference>
<dbReference type="Proteomes" id="UP000425916">
    <property type="component" value="Chromosome"/>
</dbReference>
<name>A0A6I5ZS82_9FIRM</name>
<evidence type="ECO:0000259" key="5">
    <source>
        <dbReference type="PROSITE" id="PS51898"/>
    </source>
</evidence>
<dbReference type="InterPro" id="IPR002104">
    <property type="entry name" value="Integrase_catalytic"/>
</dbReference>
<keyword evidence="3" id="KW-0233">DNA recombination</keyword>
<gene>
    <name evidence="6" type="primary">xerD_1</name>
    <name evidence="6" type="ORF">MGLY_19820</name>
</gene>
<dbReference type="AlphaFoldDB" id="A0A6I5ZS82"/>